<dbReference type="SUPFAM" id="SSF53448">
    <property type="entry name" value="Nucleotide-diphospho-sugar transferases"/>
    <property type="match status" value="1"/>
</dbReference>
<evidence type="ECO:0000256" key="1">
    <source>
        <dbReference type="SAM" id="MobiDB-lite"/>
    </source>
</evidence>
<dbReference type="EMBL" id="CP059267">
    <property type="protein sequence ID" value="QLQ78586.1"/>
    <property type="molecule type" value="Genomic_DNA"/>
</dbReference>
<accession>A0A7H9HMT4</accession>
<dbReference type="Gene3D" id="3.90.550.10">
    <property type="entry name" value="Spore Coat Polysaccharide Biosynthesis Protein SpsA, Chain A"/>
    <property type="match status" value="1"/>
</dbReference>
<organism evidence="2 3">
    <name type="scientific">Torulaspora globosa</name>
    <dbReference type="NCBI Taxonomy" id="48254"/>
    <lineage>
        <taxon>Eukaryota</taxon>
        <taxon>Fungi</taxon>
        <taxon>Dikarya</taxon>
        <taxon>Ascomycota</taxon>
        <taxon>Saccharomycotina</taxon>
        <taxon>Saccharomycetes</taxon>
        <taxon>Saccharomycetales</taxon>
        <taxon>Saccharomycetaceae</taxon>
        <taxon>Torulaspora</taxon>
    </lineage>
</organism>
<keyword evidence="3" id="KW-1185">Reference proteome</keyword>
<proteinExistence type="predicted"/>
<dbReference type="InterPro" id="IPR029044">
    <property type="entry name" value="Nucleotide-diphossugar_trans"/>
</dbReference>
<dbReference type="Proteomes" id="UP000510647">
    <property type="component" value="Chromosome 1"/>
</dbReference>
<name>A0A7H9HMT4_9SACH</name>
<reference evidence="2 3" key="1">
    <citation type="submission" date="2020-06" db="EMBL/GenBank/DDBJ databases">
        <title>The yeast mating-type switching endonuclease HO is a domesticated member of an unorthodox homing genetic element family.</title>
        <authorList>
            <person name="Coughlan A.Y."/>
            <person name="Lombardi L."/>
            <person name="Braun-Galleani S."/>
            <person name="Martos A.R."/>
            <person name="Galeote V."/>
            <person name="Bigey F."/>
            <person name="Dequin S."/>
            <person name="Byrne K.P."/>
            <person name="Wolfe K.H."/>
        </authorList>
    </citation>
    <scope>NUCLEOTIDE SEQUENCE [LARGE SCALE GENOMIC DNA]</scope>
    <source>
        <strain evidence="2 3">CBS2947</strain>
    </source>
</reference>
<protein>
    <submittedName>
        <fullName evidence="2">Uncharacterized protein</fullName>
    </submittedName>
</protein>
<evidence type="ECO:0000313" key="3">
    <source>
        <dbReference type="Proteomes" id="UP000510647"/>
    </source>
</evidence>
<feature type="compositionally biased region" description="Polar residues" evidence="1">
    <location>
        <begin position="70"/>
        <end position="83"/>
    </location>
</feature>
<sequence length="403" mass="44996">MEEECMFYPDEFNVELADAVRKSWSEPQEVAGESSTVLSPVGTPPVGSLCGSSSGSFVSSNNQGSLVTPPMSSNGGSEEISTGRNVERHYSLTENTHESISDIMVDLSLGESQEVAPVRRGSIQDVHRVRHLLNPRSSFSGASTDEPAVPGEDTVGWVTILADDRPKTMKPIIILDRSLQAVKSKYRLHVLHDRQTNAAELAACGIKTVCFDETLPKSFRCAVGASSVLSLFIALVDRLELACYLAPTCMVMENVDELLESEEICNEIDNETCVLLTKESSEDEAKNCLQIMILRPSNDLAMCVKELFTVYGEHDETQEGKLGYKNDLDVLKTLFNHTWGHLSSDEYCITPGFQQFTDKQYKIVDYRLLRPWIDSEESATNSLCERWRLAWQDFELSWSDRNL</sequence>
<feature type="region of interest" description="Disordered" evidence="1">
    <location>
        <begin position="60"/>
        <end position="83"/>
    </location>
</feature>
<evidence type="ECO:0000313" key="2">
    <source>
        <dbReference type="EMBL" id="QLQ78586.1"/>
    </source>
</evidence>
<dbReference type="OrthoDB" id="2014201at2759"/>
<dbReference type="AlphaFoldDB" id="A0A7H9HMT4"/>
<gene>
    <name evidence="2" type="ORF">HG537_0A08330</name>
</gene>